<dbReference type="RefSeq" id="WP_245952854.1">
    <property type="nucleotide sequence ID" value="NZ_QLLR01000030.1"/>
</dbReference>
<dbReference type="InterPro" id="IPR047124">
    <property type="entry name" value="HI_0220.2"/>
</dbReference>
<dbReference type="SUPFAM" id="SSF52141">
    <property type="entry name" value="Uracil-DNA glycosylase-like"/>
    <property type="match status" value="1"/>
</dbReference>
<organism evidence="2 3">
    <name type="scientific">Pedobacter cryoconitis</name>
    <dbReference type="NCBI Taxonomy" id="188932"/>
    <lineage>
        <taxon>Bacteria</taxon>
        <taxon>Pseudomonadati</taxon>
        <taxon>Bacteroidota</taxon>
        <taxon>Sphingobacteriia</taxon>
        <taxon>Sphingobacteriales</taxon>
        <taxon>Sphingobacteriaceae</taxon>
        <taxon>Pedobacter</taxon>
    </lineage>
</organism>
<proteinExistence type="predicted"/>
<reference evidence="2 3" key="1">
    <citation type="submission" date="2018-06" db="EMBL/GenBank/DDBJ databases">
        <title>Genomic Encyclopedia of Archaeal and Bacterial Type Strains, Phase II (KMG-II): from individual species to whole genera.</title>
        <authorList>
            <person name="Goeker M."/>
        </authorList>
    </citation>
    <scope>NUCLEOTIDE SEQUENCE [LARGE SCALE GENOMIC DNA]</scope>
    <source>
        <strain evidence="2 3">DSM 14825</strain>
    </source>
</reference>
<gene>
    <name evidence="2" type="ORF">LY11_04323</name>
</gene>
<dbReference type="AlphaFoldDB" id="A0A327S8D4"/>
<evidence type="ECO:0000259" key="1">
    <source>
        <dbReference type="SMART" id="SM00986"/>
    </source>
</evidence>
<evidence type="ECO:0000313" key="2">
    <source>
        <dbReference type="EMBL" id="RAJ24602.1"/>
    </source>
</evidence>
<accession>A0A327S8D4</accession>
<dbReference type="STRING" id="188932.AY601_1096"/>
<dbReference type="Proteomes" id="UP000249754">
    <property type="component" value="Unassembled WGS sequence"/>
</dbReference>
<comment type="caution">
    <text evidence="2">The sequence shown here is derived from an EMBL/GenBank/DDBJ whole genome shotgun (WGS) entry which is preliminary data.</text>
</comment>
<dbReference type="SMART" id="SM00986">
    <property type="entry name" value="UDG"/>
    <property type="match status" value="1"/>
</dbReference>
<dbReference type="Gene3D" id="3.40.470.10">
    <property type="entry name" value="Uracil-DNA glycosylase-like domain"/>
    <property type="match status" value="1"/>
</dbReference>
<protein>
    <submittedName>
        <fullName evidence="2">Uracil-DNA glycosylase</fullName>
    </submittedName>
</protein>
<dbReference type="PANTHER" id="PTHR42160">
    <property type="entry name" value="URACIL-DNA GLYCOSYLASE SUPERFAMILY PROTEIN"/>
    <property type="match status" value="1"/>
</dbReference>
<name>A0A327S8D4_9SPHI</name>
<dbReference type="PANTHER" id="PTHR42160:SF1">
    <property type="entry name" value="URACIL-DNA GLYCOSYLASE SUPERFAMILY PROTEIN"/>
    <property type="match status" value="1"/>
</dbReference>
<sequence length="219" mass="25264">MSSNLGLFLLFLSFNFKPLKELLEEIRSCIICKGLLPNFPRPIVQASVESKIVIIGQAPGQKVQNSGIPWDDQSGNELRRWLGVSKEQFYDDKLFALVPMGFCYPGKGNSGDLPPRPECAPKWHQRLMAEMKDVRLIILIGQYAQNYYLRDIKGTTLTERVRDFSNYLPAFLPIVHPSPRNKIWQKKNPWFEYEVVPFLREVTADIVLLNSNQNYFNTL</sequence>
<dbReference type="InterPro" id="IPR005122">
    <property type="entry name" value="Uracil-DNA_glycosylase-like"/>
</dbReference>
<dbReference type="CDD" id="cd10033">
    <property type="entry name" value="UDG_like"/>
    <property type="match status" value="1"/>
</dbReference>
<dbReference type="SMART" id="SM00987">
    <property type="entry name" value="UreE_C"/>
    <property type="match status" value="1"/>
</dbReference>
<dbReference type="EMBL" id="QLLR01000030">
    <property type="protein sequence ID" value="RAJ24602.1"/>
    <property type="molecule type" value="Genomic_DNA"/>
</dbReference>
<dbReference type="Pfam" id="PF03167">
    <property type="entry name" value="UDG"/>
    <property type="match status" value="1"/>
</dbReference>
<evidence type="ECO:0000313" key="3">
    <source>
        <dbReference type="Proteomes" id="UP000249754"/>
    </source>
</evidence>
<dbReference type="InterPro" id="IPR036895">
    <property type="entry name" value="Uracil-DNA_glycosylase-like_sf"/>
</dbReference>
<feature type="domain" description="Uracil-DNA glycosylase-like" evidence="1">
    <location>
        <begin position="43"/>
        <end position="200"/>
    </location>
</feature>